<organism evidence="2 3">
    <name type="scientific">Cohnella xylanilytica</name>
    <dbReference type="NCBI Taxonomy" id="557555"/>
    <lineage>
        <taxon>Bacteria</taxon>
        <taxon>Bacillati</taxon>
        <taxon>Bacillota</taxon>
        <taxon>Bacilli</taxon>
        <taxon>Bacillales</taxon>
        <taxon>Paenibacillaceae</taxon>
        <taxon>Cohnella</taxon>
    </lineage>
</organism>
<evidence type="ECO:0008006" key="4">
    <source>
        <dbReference type="Google" id="ProtNLM"/>
    </source>
</evidence>
<keyword evidence="1" id="KW-0472">Membrane</keyword>
<evidence type="ECO:0000256" key="1">
    <source>
        <dbReference type="SAM" id="Phobius"/>
    </source>
</evidence>
<dbReference type="Proteomes" id="UP000553776">
    <property type="component" value="Unassembled WGS sequence"/>
</dbReference>
<feature type="transmembrane region" description="Helical" evidence="1">
    <location>
        <begin position="193"/>
        <end position="215"/>
    </location>
</feature>
<dbReference type="RefSeq" id="WP_185137494.1">
    <property type="nucleotide sequence ID" value="NZ_JACJVR010000074.1"/>
</dbReference>
<dbReference type="EMBL" id="JACJVR010000074">
    <property type="protein sequence ID" value="MBB6693510.1"/>
    <property type="molecule type" value="Genomic_DNA"/>
</dbReference>
<keyword evidence="3" id="KW-1185">Reference proteome</keyword>
<dbReference type="AlphaFoldDB" id="A0A841U684"/>
<feature type="transmembrane region" description="Helical" evidence="1">
    <location>
        <begin position="71"/>
        <end position="90"/>
    </location>
</feature>
<proteinExistence type="predicted"/>
<sequence>MTNVTKQRSVLGFLMIATAILLIDTTLVRTLPSADNDRVLAYAVIFDFALVIPLLYWWLVARRKGKPVWKAIPFTGLGAVVAWLVLPAALKSRAFEVMWPLELSIVAFEVALIGYELRLLYRFIGRLRRVKRTEPETSEALRVAIREEFGDSKLAAFVLHDASLVYFLFFSWRRRAKTEAAEPGYTYHRKTSLILYAGIITHMIAFEGAIVHLLVHQWSPWAAWLLTAADVWLLALLWADCRASALRPVRLSGGTIRLRYGLRIQADVPLEAIAEIASNSSFEPDAAEQRSFALPILGTPNVRIRFNRPLRVNGFLFWPRKAEGVYLAMDDPHAFVRDVRAAMEARDSE</sequence>
<protein>
    <recommendedName>
        <fullName evidence="4">Beta-carotene 15,15'-monooxygenase</fullName>
    </recommendedName>
</protein>
<feature type="transmembrane region" description="Helical" evidence="1">
    <location>
        <begin position="40"/>
        <end position="59"/>
    </location>
</feature>
<keyword evidence="1" id="KW-0812">Transmembrane</keyword>
<name>A0A841U684_9BACL</name>
<reference evidence="2 3" key="1">
    <citation type="submission" date="2020-08" db="EMBL/GenBank/DDBJ databases">
        <title>Cohnella phylogeny.</title>
        <authorList>
            <person name="Dunlap C."/>
        </authorList>
    </citation>
    <scope>NUCLEOTIDE SEQUENCE [LARGE SCALE GENOMIC DNA]</scope>
    <source>
        <strain evidence="2 3">DSM 25239</strain>
    </source>
</reference>
<comment type="caution">
    <text evidence="2">The sequence shown here is derived from an EMBL/GenBank/DDBJ whole genome shotgun (WGS) entry which is preliminary data.</text>
</comment>
<accession>A0A841U684</accession>
<gene>
    <name evidence="2" type="ORF">H7B90_19135</name>
</gene>
<keyword evidence="1" id="KW-1133">Transmembrane helix</keyword>
<feature type="transmembrane region" description="Helical" evidence="1">
    <location>
        <begin position="221"/>
        <end position="239"/>
    </location>
</feature>
<evidence type="ECO:0000313" key="2">
    <source>
        <dbReference type="EMBL" id="MBB6693510.1"/>
    </source>
</evidence>
<evidence type="ECO:0000313" key="3">
    <source>
        <dbReference type="Proteomes" id="UP000553776"/>
    </source>
</evidence>